<dbReference type="SUPFAM" id="SSF89796">
    <property type="entry name" value="CoA-transferase family III (CaiB/BaiF)"/>
    <property type="match status" value="1"/>
</dbReference>
<dbReference type="Gene3D" id="3.40.50.10540">
    <property type="entry name" value="Crotonobetainyl-coa:carnitine coa-transferase, domain 1"/>
    <property type="match status" value="1"/>
</dbReference>
<evidence type="ECO:0000313" key="2">
    <source>
        <dbReference type="Proteomes" id="UP001156903"/>
    </source>
</evidence>
<comment type="caution">
    <text evidence="1">The sequence shown here is derived from an EMBL/GenBank/DDBJ whole genome shotgun (WGS) entry which is preliminary data.</text>
</comment>
<protein>
    <submittedName>
        <fullName evidence="1">CoA transferase</fullName>
    </submittedName>
</protein>
<dbReference type="Proteomes" id="UP001156903">
    <property type="component" value="Unassembled WGS sequence"/>
</dbReference>
<gene>
    <name evidence="1" type="ORF">GCM10007935_17540</name>
</gene>
<dbReference type="GO" id="GO:0016740">
    <property type="term" value="F:transferase activity"/>
    <property type="evidence" value="ECO:0007669"/>
    <property type="project" value="UniProtKB-KW"/>
</dbReference>
<accession>A0ABQ6C1Q0</accession>
<dbReference type="InterPro" id="IPR044855">
    <property type="entry name" value="CoA-Trfase_III_dom3_sf"/>
</dbReference>
<dbReference type="Gene3D" id="3.30.1540.10">
    <property type="entry name" value="formyl-coa transferase, domain 3"/>
    <property type="match status" value="1"/>
</dbReference>
<dbReference type="InterPro" id="IPR050509">
    <property type="entry name" value="CoA-transferase_III"/>
</dbReference>
<keyword evidence="1" id="KW-0808">Transferase</keyword>
<dbReference type="PANTHER" id="PTHR48228">
    <property type="entry name" value="SUCCINYL-COA--D-CITRAMALATE COA-TRANSFERASE"/>
    <property type="match status" value="1"/>
</dbReference>
<dbReference type="EMBL" id="BSPB01000010">
    <property type="protein sequence ID" value="GLS14323.1"/>
    <property type="molecule type" value="Genomic_DNA"/>
</dbReference>
<dbReference type="Pfam" id="PF02515">
    <property type="entry name" value="CoA_transf_3"/>
    <property type="match status" value="1"/>
</dbReference>
<reference evidence="2" key="1">
    <citation type="journal article" date="2019" name="Int. J. Syst. Evol. Microbiol.">
        <title>The Global Catalogue of Microorganisms (GCM) 10K type strain sequencing project: providing services to taxonomists for standard genome sequencing and annotation.</title>
        <authorList>
            <consortium name="The Broad Institute Genomics Platform"/>
            <consortium name="The Broad Institute Genome Sequencing Center for Infectious Disease"/>
            <person name="Wu L."/>
            <person name="Ma J."/>
        </authorList>
    </citation>
    <scope>NUCLEOTIDE SEQUENCE [LARGE SCALE GENOMIC DNA]</scope>
    <source>
        <strain evidence="2">NBRC 109341</strain>
    </source>
</reference>
<dbReference type="RefSeq" id="WP_284307469.1">
    <property type="nucleotide sequence ID" value="NZ_BSPB01000010.1"/>
</dbReference>
<dbReference type="PANTHER" id="PTHR48228:SF7">
    <property type="entry name" value="FATTY ACYL-COA TRANSFERASE RV3272-RELATED"/>
    <property type="match status" value="1"/>
</dbReference>
<sequence length="368" mass="39128">MTGPSTRPPLAGITVVDFSELLPGPFFTQALAEMGARVIKIERPPHGDNARRLGAGGFAAVNRGKESLLVDMKDEAQRAQVRQLVVSADILVESYRPGVMARLGMDFASLQADCPHLIYVSLSGYGQSGPWAHLPGHDINYLAAAGVLAVSGEAGGPPSLGAGLPVADLCGAMYALSSTLAALFQRESTGLGQHLDVALADCALHWMNPRLGTYREGGAETLEAQREVTLVKPAYGAFACLDGRHLSIAALEDHFWQRLCEAIDLAPFDGEAYRSFKRRKPHAQAINQRIADAVKDRDADALFELLSRHDVPVAPVVEPSGLAALPQFATRDKFEAGDNLPLVRFPVPLAGMSEGVLGPVPALGSARV</sequence>
<evidence type="ECO:0000313" key="1">
    <source>
        <dbReference type="EMBL" id="GLS14323.1"/>
    </source>
</evidence>
<proteinExistence type="predicted"/>
<keyword evidence="2" id="KW-1185">Reference proteome</keyword>
<dbReference type="InterPro" id="IPR003673">
    <property type="entry name" value="CoA-Trfase_fam_III"/>
</dbReference>
<dbReference type="InterPro" id="IPR023606">
    <property type="entry name" value="CoA-Trfase_III_dom_1_sf"/>
</dbReference>
<name>A0ABQ6C1Q0_9BURK</name>
<organism evidence="1 2">
    <name type="scientific">Hydrogenophaga electricum</name>
    <dbReference type="NCBI Taxonomy" id="1230953"/>
    <lineage>
        <taxon>Bacteria</taxon>
        <taxon>Pseudomonadati</taxon>
        <taxon>Pseudomonadota</taxon>
        <taxon>Betaproteobacteria</taxon>
        <taxon>Burkholderiales</taxon>
        <taxon>Comamonadaceae</taxon>
        <taxon>Hydrogenophaga</taxon>
    </lineage>
</organism>